<dbReference type="EMBL" id="JAGTXO010000019">
    <property type="protein sequence ID" value="KAG8462665.1"/>
    <property type="molecule type" value="Genomic_DNA"/>
</dbReference>
<dbReference type="OrthoDB" id="250175at2759"/>
<reference evidence="2" key="1">
    <citation type="submission" date="2021-05" db="EMBL/GenBank/DDBJ databases">
        <title>The genome of the haptophyte Pavlova lutheri (Diacronema luteri, Pavlovales) - a model for lipid biosynthesis in eukaryotic algae.</title>
        <authorList>
            <person name="Hulatt C.J."/>
            <person name="Posewitz M.C."/>
        </authorList>
    </citation>
    <scope>NUCLEOTIDE SEQUENCE</scope>
    <source>
        <strain evidence="2">NIVA-4/92</strain>
    </source>
</reference>
<organism evidence="2 3">
    <name type="scientific">Diacronema lutheri</name>
    <name type="common">Unicellular marine alga</name>
    <name type="synonym">Monochrysis lutheri</name>
    <dbReference type="NCBI Taxonomy" id="2081491"/>
    <lineage>
        <taxon>Eukaryota</taxon>
        <taxon>Haptista</taxon>
        <taxon>Haptophyta</taxon>
        <taxon>Pavlovophyceae</taxon>
        <taxon>Pavlovales</taxon>
        <taxon>Pavlovaceae</taxon>
        <taxon>Diacronema</taxon>
    </lineage>
</organism>
<gene>
    <name evidence="2" type="ORF">KFE25_004641</name>
</gene>
<evidence type="ECO:0000313" key="3">
    <source>
        <dbReference type="Proteomes" id="UP000751190"/>
    </source>
</evidence>
<dbReference type="Proteomes" id="UP000751190">
    <property type="component" value="Unassembled WGS sequence"/>
</dbReference>
<keyword evidence="1" id="KW-0812">Transmembrane</keyword>
<keyword evidence="3" id="KW-1185">Reference proteome</keyword>
<evidence type="ECO:0000256" key="1">
    <source>
        <dbReference type="SAM" id="Phobius"/>
    </source>
</evidence>
<keyword evidence="1" id="KW-1133">Transmembrane helix</keyword>
<keyword evidence="1" id="KW-0472">Membrane</keyword>
<comment type="caution">
    <text evidence="2">The sequence shown here is derived from an EMBL/GenBank/DDBJ whole genome shotgun (WGS) entry which is preliminary data.</text>
</comment>
<proteinExistence type="predicted"/>
<sequence>MGGEDTPYPHWAELLEACEEFAVLSGWRFILVDFMRMDAADGTAGAPIEAAARARAMPTALHYADRVTALAKASPAERANSPLYNEFLHCQRLVAQEAVANSMAATCRALGLLEIPPAASPLHETVTARPSGASVAPAPPRSALRAVEASCEFQDTSAPLPVIATRLANHLAALDRHPAASAQRRERLLHASFVTDFGLEHGLPESRDATSEAMLTEFLQRAKEWGGADPSSEAIVRALVLQQLSSADADDATGGSTARRASRALARGAALRTAALQWFDENKGTALIGGAIFAGALGVLVAGAAIVAAGAAKRK</sequence>
<feature type="transmembrane region" description="Helical" evidence="1">
    <location>
        <begin position="286"/>
        <end position="312"/>
    </location>
</feature>
<name>A0A8J6CAJ4_DIALT</name>
<protein>
    <submittedName>
        <fullName evidence="2">Uncharacterized protein</fullName>
    </submittedName>
</protein>
<accession>A0A8J6CAJ4</accession>
<evidence type="ECO:0000313" key="2">
    <source>
        <dbReference type="EMBL" id="KAG8462665.1"/>
    </source>
</evidence>
<dbReference type="OMA" id="ACEEFAV"/>
<dbReference type="AlphaFoldDB" id="A0A8J6CAJ4"/>